<reference evidence="2" key="1">
    <citation type="submission" date="2020-10" db="EMBL/GenBank/DDBJ databases">
        <authorList>
            <person name="Castelo-Branco R."/>
            <person name="Eusebio N."/>
            <person name="Adriana R."/>
            <person name="Vieira A."/>
            <person name="Brugerolle De Fraissinette N."/>
            <person name="Rezende De Castro R."/>
            <person name="Schneider M.P."/>
            <person name="Vasconcelos V."/>
            <person name="Leao P.N."/>
        </authorList>
    </citation>
    <scope>NUCLEOTIDE SEQUENCE</scope>
    <source>
        <strain evidence="2">LEGE 07310</strain>
    </source>
</reference>
<name>A0A8J7DQQ4_9CYAN</name>
<dbReference type="EMBL" id="JADEXG010000010">
    <property type="protein sequence ID" value="MBE9076939.1"/>
    <property type="molecule type" value="Genomic_DNA"/>
</dbReference>
<dbReference type="Proteomes" id="UP000636505">
    <property type="component" value="Unassembled WGS sequence"/>
</dbReference>
<protein>
    <submittedName>
        <fullName evidence="2">Wzt carbohydrate-binding domain-containing protein</fullName>
    </submittedName>
</protein>
<evidence type="ECO:0000313" key="2">
    <source>
        <dbReference type="EMBL" id="MBE9076939.1"/>
    </source>
</evidence>
<feature type="domain" description="Wzt C-terminal" evidence="1">
    <location>
        <begin position="187"/>
        <end position="300"/>
    </location>
</feature>
<dbReference type="AlphaFoldDB" id="A0A8J7DQQ4"/>
<accession>A0A8J7DQQ4</accession>
<evidence type="ECO:0000313" key="3">
    <source>
        <dbReference type="Proteomes" id="UP000636505"/>
    </source>
</evidence>
<dbReference type="CDD" id="cd10147">
    <property type="entry name" value="Wzt_C-like"/>
    <property type="match status" value="1"/>
</dbReference>
<dbReference type="InterPro" id="IPR029439">
    <property type="entry name" value="Wzt_C"/>
</dbReference>
<sequence>MFQAQGVEILGLDGSYVEADTLQIPADCFRAFDLSQSVFLNQKFDLAISLEVAEHLPEESAQAFIETLVGLSDVVLFSAAIPHQGGTHHINEQWPSYWFGLFKAKGYIGLDILRDRVWDNPDVQPWYAQNSFLFVRSDRLSDYPDLPTSAQNDFLGKSVVHPTIYLQHCSHPSPDAQDEDTFQELTQAVCILGLTLHPNTQHPNTEIQSGDALTIEVAYQFQPSVGTAMLNLYLSDEAGNILLDTSVLLSAEMGNDPQPQHIQLQIERLDLVQGTYYINPSIFSTNWEQTYDLHWHRYPVVIKASAPQRGVLYPPMGWSCKVPEGKQL</sequence>
<gene>
    <name evidence="2" type="ORF">IQ241_06455</name>
</gene>
<dbReference type="Gene3D" id="2.70.50.60">
    <property type="entry name" value="abc- transporter (atp binding component) like domain"/>
    <property type="match status" value="1"/>
</dbReference>
<keyword evidence="3" id="KW-1185">Reference proteome</keyword>
<comment type="caution">
    <text evidence="2">The sequence shown here is derived from an EMBL/GenBank/DDBJ whole genome shotgun (WGS) entry which is preliminary data.</text>
</comment>
<dbReference type="Pfam" id="PF14524">
    <property type="entry name" value="Wzt_C"/>
    <property type="match status" value="1"/>
</dbReference>
<organism evidence="2 3">
    <name type="scientific">Vasconcelosia minhoensis LEGE 07310</name>
    <dbReference type="NCBI Taxonomy" id="915328"/>
    <lineage>
        <taxon>Bacteria</taxon>
        <taxon>Bacillati</taxon>
        <taxon>Cyanobacteriota</taxon>
        <taxon>Cyanophyceae</taxon>
        <taxon>Nodosilineales</taxon>
        <taxon>Cymatolegaceae</taxon>
        <taxon>Vasconcelosia</taxon>
        <taxon>Vasconcelosia minhoensis</taxon>
    </lineage>
</organism>
<proteinExistence type="predicted"/>
<evidence type="ECO:0000259" key="1">
    <source>
        <dbReference type="Pfam" id="PF14524"/>
    </source>
</evidence>